<dbReference type="AlphaFoldDB" id="A0A7X5HVU8"/>
<feature type="domain" description="ABC transmembrane type-1" evidence="9">
    <location>
        <begin position="16"/>
        <end position="206"/>
    </location>
</feature>
<proteinExistence type="inferred from homology"/>
<dbReference type="NCBIfam" id="TIGR01726">
    <property type="entry name" value="HEQRo_perm_3TM"/>
    <property type="match status" value="1"/>
</dbReference>
<evidence type="ECO:0000313" key="11">
    <source>
        <dbReference type="Proteomes" id="UP000461585"/>
    </source>
</evidence>
<keyword evidence="5" id="KW-0029">Amino-acid transport</keyword>
<keyword evidence="6 8" id="KW-1133">Transmembrane helix</keyword>
<dbReference type="InterPro" id="IPR035906">
    <property type="entry name" value="MetI-like_sf"/>
</dbReference>
<dbReference type="InterPro" id="IPR000515">
    <property type="entry name" value="MetI-like"/>
</dbReference>
<dbReference type="RefSeq" id="WP_162370328.1">
    <property type="nucleotide sequence ID" value="NZ_JAAEEH010000017.1"/>
</dbReference>
<dbReference type="SUPFAM" id="SSF161098">
    <property type="entry name" value="MetI-like"/>
    <property type="match status" value="1"/>
</dbReference>
<dbReference type="Pfam" id="PF00528">
    <property type="entry name" value="BPD_transp_1"/>
    <property type="match status" value="1"/>
</dbReference>
<comment type="caution">
    <text evidence="10">The sequence shown here is derived from an EMBL/GenBank/DDBJ whole genome shotgun (WGS) entry which is preliminary data.</text>
</comment>
<dbReference type="Gene3D" id="1.10.3720.10">
    <property type="entry name" value="MetI-like"/>
    <property type="match status" value="1"/>
</dbReference>
<dbReference type="CDD" id="cd06261">
    <property type="entry name" value="TM_PBP2"/>
    <property type="match status" value="1"/>
</dbReference>
<dbReference type="GO" id="GO:0022857">
    <property type="term" value="F:transmembrane transporter activity"/>
    <property type="evidence" value="ECO:0007669"/>
    <property type="project" value="InterPro"/>
</dbReference>
<evidence type="ECO:0000256" key="8">
    <source>
        <dbReference type="RuleBase" id="RU363032"/>
    </source>
</evidence>
<dbReference type="InterPro" id="IPR043429">
    <property type="entry name" value="ArtM/GltK/GlnP/TcyL/YhdX-like"/>
</dbReference>
<keyword evidence="2 8" id="KW-0813">Transport</keyword>
<dbReference type="GO" id="GO:0006865">
    <property type="term" value="P:amino acid transport"/>
    <property type="evidence" value="ECO:0007669"/>
    <property type="project" value="UniProtKB-KW"/>
</dbReference>
<comment type="subcellular location">
    <subcellularLocation>
        <location evidence="1 8">Cell membrane</location>
        <topology evidence="1 8">Multi-pass membrane protein</topology>
    </subcellularLocation>
</comment>
<feature type="transmembrane region" description="Helical" evidence="8">
    <location>
        <begin position="54"/>
        <end position="75"/>
    </location>
</feature>
<dbReference type="FunFam" id="1.10.3720.10:FF:000006">
    <property type="entry name" value="Glutamate/aspartate ABC transporter, permease protein GltK"/>
    <property type="match status" value="1"/>
</dbReference>
<evidence type="ECO:0000256" key="2">
    <source>
        <dbReference type="ARBA" id="ARBA00022448"/>
    </source>
</evidence>
<keyword evidence="7 8" id="KW-0472">Membrane</keyword>
<evidence type="ECO:0000256" key="3">
    <source>
        <dbReference type="ARBA" id="ARBA00022475"/>
    </source>
</evidence>
<protein>
    <submittedName>
        <fullName evidence="10">Amino acid ABC transporter permease</fullName>
    </submittedName>
</protein>
<evidence type="ECO:0000313" key="10">
    <source>
        <dbReference type="EMBL" id="NDL67602.1"/>
    </source>
</evidence>
<dbReference type="GO" id="GO:0043190">
    <property type="term" value="C:ATP-binding cassette (ABC) transporter complex"/>
    <property type="evidence" value="ECO:0007669"/>
    <property type="project" value="InterPro"/>
</dbReference>
<evidence type="ECO:0000256" key="7">
    <source>
        <dbReference type="ARBA" id="ARBA00023136"/>
    </source>
</evidence>
<feature type="transmembrane region" description="Helical" evidence="8">
    <location>
        <begin position="20"/>
        <end position="42"/>
    </location>
</feature>
<keyword evidence="3" id="KW-1003">Cell membrane</keyword>
<sequence length="216" mass="23631">MLDKLIGALPVMLKNSVLTLELTLGGIAIGMVLGLLLAIGRLSKNKLVGGLSWFYIWLFRGTPLLMQIFFIYYALPLISPALKFPKLASAIAALGLNSGAYLAEIIRAAILSIDKGQMEAAKALGMSYKQAMARIIIPQSYRRLIPPVGNEFIMLLKDSALVSSIALTELLRTTNQLVNNNASALFYLPAAAIYLTLTSIFTLVFQRLEAKYSVYE</sequence>
<evidence type="ECO:0000256" key="6">
    <source>
        <dbReference type="ARBA" id="ARBA00022989"/>
    </source>
</evidence>
<gene>
    <name evidence="10" type="ORF">GXN74_07565</name>
</gene>
<dbReference type="InterPro" id="IPR010065">
    <property type="entry name" value="AA_ABC_transptr_permease_3TM"/>
</dbReference>
<dbReference type="EMBL" id="JAAEEH010000017">
    <property type="protein sequence ID" value="NDL67602.1"/>
    <property type="molecule type" value="Genomic_DNA"/>
</dbReference>
<organism evidence="10 11">
    <name type="scientific">Anaerotalea alkaliphila</name>
    <dbReference type="NCBI Taxonomy" id="2662126"/>
    <lineage>
        <taxon>Bacteria</taxon>
        <taxon>Bacillati</taxon>
        <taxon>Bacillota</taxon>
        <taxon>Clostridia</taxon>
        <taxon>Eubacteriales</taxon>
        <taxon>Anaerotalea</taxon>
    </lineage>
</organism>
<keyword evidence="11" id="KW-1185">Reference proteome</keyword>
<feature type="transmembrane region" description="Helical" evidence="8">
    <location>
        <begin position="184"/>
        <end position="205"/>
    </location>
</feature>
<dbReference type="PANTHER" id="PTHR30614">
    <property type="entry name" value="MEMBRANE COMPONENT OF AMINO ACID ABC TRANSPORTER"/>
    <property type="match status" value="1"/>
</dbReference>
<dbReference type="PROSITE" id="PS50928">
    <property type="entry name" value="ABC_TM1"/>
    <property type="match status" value="1"/>
</dbReference>
<comment type="similarity">
    <text evidence="8">Belongs to the binding-protein-dependent transport system permease family.</text>
</comment>
<name>A0A7X5HVU8_9FIRM</name>
<reference evidence="10 11" key="1">
    <citation type="submission" date="2020-01" db="EMBL/GenBank/DDBJ databases">
        <title>Anaeroalcalibacter tamaniensis gen. nov., sp. nov., moderately halophilic strictly anaerobic fermenter bacterium from mud volcano of Taman peninsula.</title>
        <authorList>
            <person name="Frolova A."/>
            <person name="Merkel A.Y."/>
            <person name="Slobodkin A.I."/>
        </authorList>
    </citation>
    <scope>NUCLEOTIDE SEQUENCE [LARGE SCALE GENOMIC DNA]</scope>
    <source>
        <strain evidence="10 11">F-3ap</strain>
    </source>
</reference>
<evidence type="ECO:0000256" key="4">
    <source>
        <dbReference type="ARBA" id="ARBA00022692"/>
    </source>
</evidence>
<evidence type="ECO:0000256" key="5">
    <source>
        <dbReference type="ARBA" id="ARBA00022970"/>
    </source>
</evidence>
<accession>A0A7X5HVU8</accession>
<keyword evidence="4 8" id="KW-0812">Transmembrane</keyword>
<feature type="transmembrane region" description="Helical" evidence="8">
    <location>
        <begin position="87"/>
        <end position="110"/>
    </location>
</feature>
<dbReference type="PANTHER" id="PTHR30614:SF0">
    <property type="entry name" value="L-CYSTINE TRANSPORT SYSTEM PERMEASE PROTEIN TCYL"/>
    <property type="match status" value="1"/>
</dbReference>
<evidence type="ECO:0000259" key="9">
    <source>
        <dbReference type="PROSITE" id="PS50928"/>
    </source>
</evidence>
<evidence type="ECO:0000256" key="1">
    <source>
        <dbReference type="ARBA" id="ARBA00004651"/>
    </source>
</evidence>
<dbReference type="Proteomes" id="UP000461585">
    <property type="component" value="Unassembled WGS sequence"/>
</dbReference>